<comment type="caution">
    <text evidence="2">The sequence shown here is derived from an EMBL/GenBank/DDBJ whole genome shotgun (WGS) entry which is preliminary data.</text>
</comment>
<dbReference type="EMBL" id="PPSX01000061">
    <property type="protein sequence ID" value="RZQ52317.1"/>
    <property type="molecule type" value="Genomic_DNA"/>
</dbReference>
<protein>
    <recommendedName>
        <fullName evidence="1">Toxin co-regulated pilus biosynthesis protein Q C-terminal domain-containing protein</fullName>
    </recommendedName>
</protein>
<accession>A0A4Q7IMS8</accession>
<reference evidence="2 3" key="1">
    <citation type="submission" date="2018-01" db="EMBL/GenBank/DDBJ databases">
        <title>Co-occurrence of chitin degradation, pigmentation and bioactivity in marine Pseudoalteromonas.</title>
        <authorList>
            <person name="Paulsen S."/>
            <person name="Gram L."/>
            <person name="Machado H."/>
        </authorList>
    </citation>
    <scope>NUCLEOTIDE SEQUENCE [LARGE SCALE GENOMIC DNA]</scope>
    <source>
        <strain evidence="2 3">S3898</strain>
    </source>
</reference>
<organism evidence="2 3">
    <name type="scientific">Pseudoalteromonas phenolica</name>
    <dbReference type="NCBI Taxonomy" id="161398"/>
    <lineage>
        <taxon>Bacteria</taxon>
        <taxon>Pseudomonadati</taxon>
        <taxon>Pseudomonadota</taxon>
        <taxon>Gammaproteobacteria</taxon>
        <taxon>Alteromonadales</taxon>
        <taxon>Pseudoalteromonadaceae</taxon>
        <taxon>Pseudoalteromonas</taxon>
    </lineage>
</organism>
<dbReference type="RefSeq" id="WP_130256325.1">
    <property type="nucleotide sequence ID" value="NZ_PPSX01000061.1"/>
</dbReference>
<dbReference type="Proteomes" id="UP000291338">
    <property type="component" value="Unassembled WGS sequence"/>
</dbReference>
<evidence type="ECO:0000313" key="2">
    <source>
        <dbReference type="EMBL" id="RZQ52317.1"/>
    </source>
</evidence>
<dbReference type="AlphaFoldDB" id="A0A4Q7IMS8"/>
<feature type="domain" description="Toxin co-regulated pilus biosynthesis protein Q C-terminal" evidence="1">
    <location>
        <begin position="114"/>
        <end position="189"/>
    </location>
</feature>
<name>A0A4Q7IMS8_9GAMM</name>
<dbReference type="InterPro" id="IPR018927">
    <property type="entry name" value="Pilus_synth_Q_C"/>
</dbReference>
<evidence type="ECO:0000259" key="1">
    <source>
        <dbReference type="Pfam" id="PF10671"/>
    </source>
</evidence>
<sequence>MAKKNKRKKSSSFSFWAKHLALSAVLVVAAYYVLNGALPSNLDMSTTTNAAAKGLSQFYENFRNRASDRQTDRDQFVIELGKPTFPLDDALAQRGLVVKPSSPSWTGKHSPRRFESGGTLKDVLSNYAKNEGIELFWYLETDYVVKHNFRVDSNFVSALYQVGRAINDDFEFEVYTFFCPNHRAAVITQNPTHFVRTNCRRLSK</sequence>
<evidence type="ECO:0000313" key="3">
    <source>
        <dbReference type="Proteomes" id="UP000291338"/>
    </source>
</evidence>
<dbReference type="Pfam" id="PF10671">
    <property type="entry name" value="TcpQ"/>
    <property type="match status" value="1"/>
</dbReference>
<gene>
    <name evidence="2" type="ORF">C1E23_14855</name>
</gene>
<proteinExistence type="predicted"/>